<dbReference type="RefSeq" id="WP_213943800.1">
    <property type="nucleotide sequence ID" value="NZ_JAHCMY010000001.1"/>
</dbReference>
<dbReference type="AlphaFoldDB" id="A0AAP2CEG0"/>
<keyword evidence="3" id="KW-1185">Reference proteome</keyword>
<proteinExistence type="predicted"/>
<keyword evidence="1" id="KW-0732">Signal</keyword>
<dbReference type="EMBL" id="JAHCMY010000001">
    <property type="protein sequence ID" value="MBS9522928.1"/>
    <property type="molecule type" value="Genomic_DNA"/>
</dbReference>
<feature type="signal peptide" evidence="1">
    <location>
        <begin position="1"/>
        <end position="22"/>
    </location>
</feature>
<dbReference type="NCBIfam" id="NF047436">
    <property type="entry name" value="LA_2272_repeat"/>
    <property type="match status" value="2"/>
</dbReference>
<organism evidence="2 3">
    <name type="scientific">Litoribacter ruber</name>
    <dbReference type="NCBI Taxonomy" id="702568"/>
    <lineage>
        <taxon>Bacteria</taxon>
        <taxon>Pseudomonadati</taxon>
        <taxon>Bacteroidota</taxon>
        <taxon>Cytophagia</taxon>
        <taxon>Cytophagales</taxon>
        <taxon>Cyclobacteriaceae</taxon>
        <taxon>Litoribacter</taxon>
    </lineage>
</organism>
<accession>A0AAP2CEG0</accession>
<name>A0AAP2CEG0_9BACT</name>
<feature type="chain" id="PRO_5043006479" evidence="1">
    <location>
        <begin position="23"/>
        <end position="324"/>
    </location>
</feature>
<sequence length="324" mass="35766">MKQSLYILAILALGMRSFQAHAQSTPHSQETVYTVIYNSVPDQFRFPLIGFINIAQGSHRGLQVGFVNTTMQSFEGLQVGFVNTILENSLGAKIGFVNTTRKNSEGLRVGYVNTTLGSSKGAAFGFVNTTLDDTEGLQLGFVNIARKTLEGAQIGFVNVADSIPNGVPIGFLSFVKNGGYRALETSVNELYPFNLSFKMGVPRFYSFLQGSYYSSYDSQYAFGFGFGSLIPLKSRFYFNPELSNISPISTNNPNVTSLAAQLRYSLNSRIQLATGLSALWINYRQDSNLFDPPFFSLANYEFNAQNRLLLGARFAVSYNFTPIP</sequence>
<reference evidence="2 3" key="1">
    <citation type="submission" date="2021-05" db="EMBL/GenBank/DDBJ databases">
        <authorList>
            <person name="Zhang Z.D."/>
            <person name="Osman G."/>
        </authorList>
    </citation>
    <scope>NUCLEOTIDE SEQUENCE [LARGE SCALE GENOMIC DNA]</scope>
    <source>
        <strain evidence="2 3">KCTC 32217</strain>
    </source>
</reference>
<evidence type="ECO:0000313" key="3">
    <source>
        <dbReference type="Proteomes" id="UP001319104"/>
    </source>
</evidence>
<gene>
    <name evidence="2" type="ORF">KI659_02755</name>
</gene>
<dbReference type="InterPro" id="IPR058093">
    <property type="entry name" value="LA_2272-like"/>
</dbReference>
<comment type="caution">
    <text evidence="2">The sequence shown here is derived from an EMBL/GenBank/DDBJ whole genome shotgun (WGS) entry which is preliminary data.</text>
</comment>
<dbReference type="Proteomes" id="UP001319104">
    <property type="component" value="Unassembled WGS sequence"/>
</dbReference>
<evidence type="ECO:0000256" key="1">
    <source>
        <dbReference type="SAM" id="SignalP"/>
    </source>
</evidence>
<evidence type="ECO:0000313" key="2">
    <source>
        <dbReference type="EMBL" id="MBS9522928.1"/>
    </source>
</evidence>
<protein>
    <submittedName>
        <fullName evidence="2">Uncharacterized protein</fullName>
    </submittedName>
</protein>